<dbReference type="SUPFAM" id="SSF55545">
    <property type="entry name" value="beta-N-acetylhexosaminidase-like domain"/>
    <property type="match status" value="1"/>
</dbReference>
<keyword evidence="6 7" id="KW-0326">Glycosidase</keyword>
<accession>A0A0F2M583</accession>
<keyword evidence="5" id="KW-0325">Glycoprotein</keyword>
<evidence type="ECO:0000259" key="10">
    <source>
        <dbReference type="Pfam" id="PF00728"/>
    </source>
</evidence>
<feature type="active site" description="Proton donor" evidence="8">
    <location>
        <position position="391"/>
    </location>
</feature>
<comment type="caution">
    <text evidence="12">The sequence shown here is derived from an EMBL/GenBank/DDBJ whole genome shotgun (WGS) entry which is preliminary data.</text>
</comment>
<dbReference type="PANTHER" id="PTHR22600">
    <property type="entry name" value="BETA-HEXOSAMINIDASE"/>
    <property type="match status" value="1"/>
</dbReference>
<dbReference type="PANTHER" id="PTHR22600:SF58">
    <property type="entry name" value="BETA-HEXOSAMINIDASE"/>
    <property type="match status" value="1"/>
</dbReference>
<evidence type="ECO:0000256" key="6">
    <source>
        <dbReference type="ARBA" id="ARBA00023295"/>
    </source>
</evidence>
<feature type="chain" id="PRO_5002454789" description="Beta-hexosaminidase" evidence="9">
    <location>
        <begin position="22"/>
        <end position="627"/>
    </location>
</feature>
<keyword evidence="3 9" id="KW-0732">Signal</keyword>
<dbReference type="OrthoDB" id="428480at2759"/>
<dbReference type="PIRSF" id="PIRSF001093">
    <property type="entry name" value="B-hxosamndse_ab_euk"/>
    <property type="match status" value="1"/>
</dbReference>
<evidence type="ECO:0000256" key="7">
    <source>
        <dbReference type="PIRNR" id="PIRNR001093"/>
    </source>
</evidence>
<dbReference type="GO" id="GO:0005975">
    <property type="term" value="P:carbohydrate metabolic process"/>
    <property type="evidence" value="ECO:0007669"/>
    <property type="project" value="InterPro"/>
</dbReference>
<dbReference type="SUPFAM" id="SSF51445">
    <property type="entry name" value="(Trans)glycosidases"/>
    <property type="match status" value="1"/>
</dbReference>
<evidence type="ECO:0000313" key="12">
    <source>
        <dbReference type="EMBL" id="KJR84868.1"/>
    </source>
</evidence>
<organism evidence="12 13">
    <name type="scientific">Sporothrix schenckii 1099-18</name>
    <dbReference type="NCBI Taxonomy" id="1397361"/>
    <lineage>
        <taxon>Eukaryota</taxon>
        <taxon>Fungi</taxon>
        <taxon>Dikarya</taxon>
        <taxon>Ascomycota</taxon>
        <taxon>Pezizomycotina</taxon>
        <taxon>Sordariomycetes</taxon>
        <taxon>Sordariomycetidae</taxon>
        <taxon>Ophiostomatales</taxon>
        <taxon>Ophiostomataceae</taxon>
        <taxon>Sporothrix</taxon>
    </lineage>
</organism>
<dbReference type="EC" id="3.2.1.52" evidence="7"/>
<proteinExistence type="inferred from homology"/>
<gene>
    <name evidence="12" type="ORF">SPSK_08872</name>
</gene>
<comment type="similarity">
    <text evidence="2 7">Belongs to the glycosyl hydrolase 20 family.</text>
</comment>
<evidence type="ECO:0000256" key="1">
    <source>
        <dbReference type="ARBA" id="ARBA00001231"/>
    </source>
</evidence>
<dbReference type="Pfam" id="PF14845">
    <property type="entry name" value="Glycohydro_20b2"/>
    <property type="match status" value="1"/>
</dbReference>
<dbReference type="GeneID" id="27670735"/>
<feature type="domain" description="Glycoside hydrolase family 20 catalytic" evidence="10">
    <location>
        <begin position="230"/>
        <end position="569"/>
    </location>
</feature>
<dbReference type="InterPro" id="IPR017853">
    <property type="entry name" value="GH"/>
</dbReference>
<protein>
    <recommendedName>
        <fullName evidence="7">Beta-hexosaminidase</fullName>
        <ecNumber evidence="7">3.2.1.52</ecNumber>
    </recommendedName>
</protein>
<sequence length="627" mass="69608">MLPSREIVATILLAVASPVAAVWPIPTSMTTGNTSLLISQNIAVTYNGAPVRTFSSSVYPSFSSCPIPKDGYHLQQCLNPDRLLVQKQVVYTYGYEPRDVHNSAQVVAGGVSRALSAIFQAGLVPWKLHQKNSLDSFQPNLYSVTKWVSSLTIKQTSKDSNTTFRPKAGEVDESYNLTLSTAGAATLTAVSSTGVLHGLETFAQLFYEHTDGNAWYTPFAPVSIQDSPKYPHRGVMMDVARNWYDVKHIYRTIDAISWNKMNRLHLHATDSQSWPLEIPSMPEVATKGAYRSDLTYGADDLEALQKYANARGVELVVEIDMPGHIGSLSWSHPELIVAYDAFPYFWWCAEPPCGAFKLNSTEVDDFLDKLFNDLMPRVAPYSAYFHMGGDELNANDSRLDPGVGTNATEVLQPLLQRFVANNHKRVKAHGLSPMVWEEIPLTWNVTLGNDTVVQSWLGDSSVKSLTQQGLQVIDSNYNYWYLDCGRGEWLNFANGEAYSTYYPFNDWCDPAKSWRLVYSHDPASGLSDEEAKLVLGGEVALWSETVDGTNLDTLLWPRGSAAGEVLWSGNKDPVTGQNRSQMEVAPRLNEWRERMVRRGVMAAPIQMVWCTQADNSTECSAPAGPGY</sequence>
<evidence type="ECO:0000256" key="4">
    <source>
        <dbReference type="ARBA" id="ARBA00022801"/>
    </source>
</evidence>
<dbReference type="InterPro" id="IPR015883">
    <property type="entry name" value="Glyco_hydro_20_cat"/>
</dbReference>
<dbReference type="Proteomes" id="UP000033710">
    <property type="component" value="Unassembled WGS sequence"/>
</dbReference>
<name>A0A0F2M583_SPOSC</name>
<feature type="signal peptide" evidence="9">
    <location>
        <begin position="1"/>
        <end position="21"/>
    </location>
</feature>
<keyword evidence="4 7" id="KW-0378">Hydrolase</keyword>
<evidence type="ECO:0000256" key="3">
    <source>
        <dbReference type="ARBA" id="ARBA00022729"/>
    </source>
</evidence>
<dbReference type="RefSeq" id="XP_016587544.1">
    <property type="nucleotide sequence ID" value="XM_016735458.1"/>
</dbReference>
<dbReference type="VEuPathDB" id="FungiDB:SPSK_08872"/>
<dbReference type="EMBL" id="AXCR01000007">
    <property type="protein sequence ID" value="KJR84868.1"/>
    <property type="molecule type" value="Genomic_DNA"/>
</dbReference>
<dbReference type="InterPro" id="IPR025705">
    <property type="entry name" value="Beta_hexosaminidase_sua/sub"/>
</dbReference>
<dbReference type="InterPro" id="IPR029019">
    <property type="entry name" value="HEX_eukaryotic_N"/>
</dbReference>
<dbReference type="Gene3D" id="3.20.20.80">
    <property type="entry name" value="Glycosidases"/>
    <property type="match status" value="1"/>
</dbReference>
<dbReference type="KEGG" id="ssck:SPSK_08872"/>
<dbReference type="AlphaFoldDB" id="A0A0F2M583"/>
<evidence type="ECO:0000256" key="9">
    <source>
        <dbReference type="SAM" id="SignalP"/>
    </source>
</evidence>
<evidence type="ECO:0000256" key="5">
    <source>
        <dbReference type="ARBA" id="ARBA00023180"/>
    </source>
</evidence>
<evidence type="ECO:0000313" key="13">
    <source>
        <dbReference type="Proteomes" id="UP000033710"/>
    </source>
</evidence>
<reference evidence="12 13" key="1">
    <citation type="journal article" date="2014" name="BMC Genomics">
        <title>Comparative genomics of the major fungal agents of human and animal Sporotrichosis: Sporothrix schenckii and Sporothrix brasiliensis.</title>
        <authorList>
            <person name="Teixeira M.M."/>
            <person name="de Almeida L.G."/>
            <person name="Kubitschek-Barreira P."/>
            <person name="Alves F.L."/>
            <person name="Kioshima E.S."/>
            <person name="Abadio A.K."/>
            <person name="Fernandes L."/>
            <person name="Derengowski L.S."/>
            <person name="Ferreira K.S."/>
            <person name="Souza R.C."/>
            <person name="Ruiz J.C."/>
            <person name="de Andrade N.C."/>
            <person name="Paes H.C."/>
            <person name="Nicola A.M."/>
            <person name="Albuquerque P."/>
            <person name="Gerber A.L."/>
            <person name="Martins V.P."/>
            <person name="Peconick L.D."/>
            <person name="Neto A.V."/>
            <person name="Chaucanez C.B."/>
            <person name="Silva P.A."/>
            <person name="Cunha O.L."/>
            <person name="de Oliveira F.F."/>
            <person name="dos Santos T.C."/>
            <person name="Barros A.L."/>
            <person name="Soares M.A."/>
            <person name="de Oliveira L.M."/>
            <person name="Marini M.M."/>
            <person name="Villalobos-Duno H."/>
            <person name="Cunha M.M."/>
            <person name="de Hoog S."/>
            <person name="da Silveira J.F."/>
            <person name="Henrissat B."/>
            <person name="Nino-Vega G.A."/>
            <person name="Cisalpino P.S."/>
            <person name="Mora-Montes H.M."/>
            <person name="Almeida S.R."/>
            <person name="Stajich J.E."/>
            <person name="Lopes-Bezerra L.M."/>
            <person name="Vasconcelos A.T."/>
            <person name="Felipe M.S."/>
        </authorList>
    </citation>
    <scope>NUCLEOTIDE SEQUENCE [LARGE SCALE GENOMIC DNA]</scope>
    <source>
        <strain evidence="12 13">1099-18</strain>
    </source>
</reference>
<dbReference type="InterPro" id="IPR029018">
    <property type="entry name" value="Hex-like_dom2"/>
</dbReference>
<evidence type="ECO:0000256" key="8">
    <source>
        <dbReference type="PIRSR" id="PIRSR001093-1"/>
    </source>
</evidence>
<dbReference type="GO" id="GO:0016020">
    <property type="term" value="C:membrane"/>
    <property type="evidence" value="ECO:0007669"/>
    <property type="project" value="TreeGrafter"/>
</dbReference>
<dbReference type="FunFam" id="3.20.20.80:FF:000063">
    <property type="entry name" value="Beta-hexosaminidase"/>
    <property type="match status" value="1"/>
</dbReference>
<dbReference type="GO" id="GO:0016231">
    <property type="term" value="F:beta-N-acetylglucosaminidase activity"/>
    <property type="evidence" value="ECO:0007669"/>
    <property type="project" value="TreeGrafter"/>
</dbReference>
<feature type="domain" description="Beta-hexosaminidase eukaryotic type N-terminal" evidence="11">
    <location>
        <begin position="22"/>
        <end position="205"/>
    </location>
</feature>
<evidence type="ECO:0000259" key="11">
    <source>
        <dbReference type="Pfam" id="PF14845"/>
    </source>
</evidence>
<dbReference type="GO" id="GO:0030203">
    <property type="term" value="P:glycosaminoglycan metabolic process"/>
    <property type="evidence" value="ECO:0007669"/>
    <property type="project" value="TreeGrafter"/>
</dbReference>
<comment type="catalytic activity">
    <reaction evidence="1 7">
        <text>Hydrolysis of terminal non-reducing N-acetyl-D-hexosamine residues in N-acetyl-beta-D-hexosaminides.</text>
        <dbReference type="EC" id="3.2.1.52"/>
    </reaction>
</comment>
<evidence type="ECO:0000256" key="2">
    <source>
        <dbReference type="ARBA" id="ARBA00006285"/>
    </source>
</evidence>
<dbReference type="Pfam" id="PF00728">
    <property type="entry name" value="Glyco_hydro_20"/>
    <property type="match status" value="1"/>
</dbReference>
<dbReference type="Gene3D" id="3.30.379.10">
    <property type="entry name" value="Chitobiase/beta-hexosaminidase domain 2-like"/>
    <property type="match status" value="1"/>
</dbReference>
<reference evidence="12 13" key="2">
    <citation type="journal article" date="2015" name="Eukaryot. Cell">
        <title>Asexual propagation of a virulent clone complex in a human and feline outbreak of sporotrichosis.</title>
        <authorList>
            <person name="Teixeira Mde M."/>
            <person name="Rodrigues A.M."/>
            <person name="Tsui C.K."/>
            <person name="de Almeida L.G."/>
            <person name="Van Diepeningen A.D."/>
            <person name="van den Ende B.G."/>
            <person name="Fernandes G.F."/>
            <person name="Kano R."/>
            <person name="Hamelin R.C."/>
            <person name="Lopes-Bezerra L.M."/>
            <person name="Vasconcelos A.T."/>
            <person name="de Hoog S."/>
            <person name="de Camargo Z.P."/>
            <person name="Felipe M.S."/>
        </authorList>
    </citation>
    <scope>NUCLEOTIDE SEQUENCE [LARGE SCALE GENOMIC DNA]</scope>
    <source>
        <strain evidence="12 13">1099-18</strain>
    </source>
</reference>
<dbReference type="PRINTS" id="PR00738">
    <property type="entry name" value="GLHYDRLASE20"/>
</dbReference>